<evidence type="ECO:0000313" key="2">
    <source>
        <dbReference type="Proteomes" id="UP000183832"/>
    </source>
</evidence>
<name>A0A1J1HN10_9DIPT</name>
<dbReference type="AlphaFoldDB" id="A0A1J1HN10"/>
<protein>
    <submittedName>
        <fullName evidence="1">CLUMA_CG003098, isoform A</fullName>
    </submittedName>
</protein>
<keyword evidence="2" id="KW-1185">Reference proteome</keyword>
<organism evidence="1 2">
    <name type="scientific">Clunio marinus</name>
    <dbReference type="NCBI Taxonomy" id="568069"/>
    <lineage>
        <taxon>Eukaryota</taxon>
        <taxon>Metazoa</taxon>
        <taxon>Ecdysozoa</taxon>
        <taxon>Arthropoda</taxon>
        <taxon>Hexapoda</taxon>
        <taxon>Insecta</taxon>
        <taxon>Pterygota</taxon>
        <taxon>Neoptera</taxon>
        <taxon>Endopterygota</taxon>
        <taxon>Diptera</taxon>
        <taxon>Nematocera</taxon>
        <taxon>Chironomoidea</taxon>
        <taxon>Chironomidae</taxon>
        <taxon>Clunio</taxon>
    </lineage>
</organism>
<dbReference type="EMBL" id="CVRI01000012">
    <property type="protein sequence ID" value="CRK89339.1"/>
    <property type="molecule type" value="Genomic_DNA"/>
</dbReference>
<gene>
    <name evidence="1" type="ORF">CLUMA_CG003098</name>
</gene>
<dbReference type="Proteomes" id="UP000183832">
    <property type="component" value="Unassembled WGS sequence"/>
</dbReference>
<proteinExistence type="predicted"/>
<reference evidence="1 2" key="1">
    <citation type="submission" date="2015-04" db="EMBL/GenBank/DDBJ databases">
        <authorList>
            <person name="Syromyatnikov M.Y."/>
            <person name="Popov V.N."/>
        </authorList>
    </citation>
    <scope>NUCLEOTIDE SEQUENCE [LARGE SCALE GENOMIC DNA]</scope>
</reference>
<accession>A0A1J1HN10</accession>
<evidence type="ECO:0000313" key="1">
    <source>
        <dbReference type="EMBL" id="CRK89339.1"/>
    </source>
</evidence>
<sequence length="87" mass="10237">MQKNRNGLENDIIGNLEIDLNIHFCSSLCAFQLQQQNKSVCLTKRKDEYRSKKTEKLEVVLSCVRFLLQPFQSHEPKSQVDEDRLRI</sequence>